<sequence>MPGGAKVRARRCLRTHVNSLWSVWYGVIATALQTYVALQAARRFLGFVSLPWPVLAPPPRSEVHAVGGLTVAAVVLLPFFLASALLRVGNLANDGVKLGHELAACSSEPVALVAASHCQGLAPHPLRVLWLHGGPTAPFLHIVVALLLLAPRLCMEARLIQAGFLPKESLFRPDLTDWGLKPDRLMLSMMHQPHDVLSTTLAPLLLNNATPPRYATPPRHAPAASGAPPPRVAPLILLDKGLRAWASSPGELQEQHICCVQN</sequence>
<dbReference type="PANTHER" id="PTHR21579">
    <property type="entry name" value="PROTEIN TINCAR"/>
    <property type="match status" value="1"/>
</dbReference>
<keyword evidence="2" id="KW-1185">Reference proteome</keyword>
<dbReference type="GeneID" id="113208578"/>
<evidence type="ECO:0000256" key="1">
    <source>
        <dbReference type="SAM" id="Phobius"/>
    </source>
</evidence>
<dbReference type="InterPro" id="IPR053291">
    <property type="entry name" value="Ommatidial_diff-associated"/>
</dbReference>
<protein>
    <submittedName>
        <fullName evidence="3">Protein tincar</fullName>
    </submittedName>
</protein>
<dbReference type="OrthoDB" id="10033661at2759"/>
<dbReference type="RefSeq" id="XP_052121070.1">
    <property type="nucleotide sequence ID" value="XM_052265110.1"/>
</dbReference>
<proteinExistence type="predicted"/>
<keyword evidence="1" id="KW-1133">Transmembrane helix</keyword>
<keyword evidence="1" id="KW-0812">Transmembrane</keyword>
<feature type="transmembrane region" description="Helical" evidence="1">
    <location>
        <begin position="21"/>
        <end position="45"/>
    </location>
</feature>
<name>A0A9C6WWM6_FRAOC</name>
<dbReference type="KEGG" id="foc:113208578"/>
<keyword evidence="1" id="KW-0472">Membrane</keyword>
<dbReference type="CTD" id="42148"/>
<gene>
    <name evidence="3" type="primary">LOC113208578</name>
</gene>
<organism evidence="2 3">
    <name type="scientific">Frankliniella occidentalis</name>
    <name type="common">Western flower thrips</name>
    <name type="synonym">Euthrips occidentalis</name>
    <dbReference type="NCBI Taxonomy" id="133901"/>
    <lineage>
        <taxon>Eukaryota</taxon>
        <taxon>Metazoa</taxon>
        <taxon>Ecdysozoa</taxon>
        <taxon>Arthropoda</taxon>
        <taxon>Hexapoda</taxon>
        <taxon>Insecta</taxon>
        <taxon>Pterygota</taxon>
        <taxon>Neoptera</taxon>
        <taxon>Paraneoptera</taxon>
        <taxon>Thysanoptera</taxon>
        <taxon>Terebrantia</taxon>
        <taxon>Thripoidea</taxon>
        <taxon>Thripidae</taxon>
        <taxon>Frankliniella</taxon>
    </lineage>
</organism>
<feature type="transmembrane region" description="Helical" evidence="1">
    <location>
        <begin position="65"/>
        <end position="86"/>
    </location>
</feature>
<evidence type="ECO:0000313" key="2">
    <source>
        <dbReference type="Proteomes" id="UP000504606"/>
    </source>
</evidence>
<evidence type="ECO:0000313" key="3">
    <source>
        <dbReference type="RefSeq" id="XP_052121070.1"/>
    </source>
</evidence>
<feature type="transmembrane region" description="Helical" evidence="1">
    <location>
        <begin position="129"/>
        <end position="150"/>
    </location>
</feature>
<reference evidence="3" key="1">
    <citation type="submission" date="2025-08" db="UniProtKB">
        <authorList>
            <consortium name="RefSeq"/>
        </authorList>
    </citation>
    <scope>IDENTIFICATION</scope>
    <source>
        <tissue evidence="3">Whole organism</tissue>
    </source>
</reference>
<dbReference type="AlphaFoldDB" id="A0A9C6WWM6"/>
<dbReference type="PANTHER" id="PTHR21579:SF20">
    <property type="entry name" value="PROTEIN TINCAR"/>
    <property type="match status" value="1"/>
</dbReference>
<accession>A0A9C6WWM6</accession>
<dbReference type="Proteomes" id="UP000504606">
    <property type="component" value="Unplaced"/>
</dbReference>